<organism evidence="8">
    <name type="scientific">uncultured marine group II/III euryarchaeote AD1000_59_C09</name>
    <dbReference type="NCBI Taxonomy" id="1457791"/>
    <lineage>
        <taxon>Archaea</taxon>
        <taxon>Methanobacteriati</taxon>
        <taxon>Methanobacteriota</taxon>
        <taxon>environmental samples</taxon>
    </lineage>
</organism>
<feature type="transmembrane region" description="Helical" evidence="6">
    <location>
        <begin position="412"/>
        <end position="435"/>
    </location>
</feature>
<feature type="transmembrane region" description="Helical" evidence="6">
    <location>
        <begin position="307"/>
        <end position="327"/>
    </location>
</feature>
<proteinExistence type="predicted"/>
<keyword evidence="5 6" id="KW-0472">Membrane</keyword>
<dbReference type="InterPro" id="IPR000731">
    <property type="entry name" value="SSD"/>
</dbReference>
<evidence type="ECO:0000259" key="7">
    <source>
        <dbReference type="PROSITE" id="PS50156"/>
    </source>
</evidence>
<feature type="transmembrane region" description="Helical" evidence="6">
    <location>
        <begin position="375"/>
        <end position="400"/>
    </location>
</feature>
<feature type="transmembrane region" description="Helical" evidence="6">
    <location>
        <begin position="333"/>
        <end position="354"/>
    </location>
</feature>
<dbReference type="PANTHER" id="PTHR33406:SF13">
    <property type="entry name" value="MEMBRANE PROTEIN YDFJ"/>
    <property type="match status" value="1"/>
</dbReference>
<feature type="domain" description="SSD" evidence="7">
    <location>
        <begin position="313"/>
        <end position="435"/>
    </location>
</feature>
<evidence type="ECO:0000256" key="5">
    <source>
        <dbReference type="ARBA" id="ARBA00023136"/>
    </source>
</evidence>
<name>A0A075G093_9EURY</name>
<evidence type="ECO:0000256" key="2">
    <source>
        <dbReference type="ARBA" id="ARBA00022475"/>
    </source>
</evidence>
<evidence type="ECO:0000256" key="6">
    <source>
        <dbReference type="SAM" id="Phobius"/>
    </source>
</evidence>
<feature type="transmembrane region" description="Helical" evidence="6">
    <location>
        <begin position="874"/>
        <end position="897"/>
    </location>
</feature>
<evidence type="ECO:0000256" key="3">
    <source>
        <dbReference type="ARBA" id="ARBA00022692"/>
    </source>
</evidence>
<feature type="transmembrane region" description="Helical" evidence="6">
    <location>
        <begin position="836"/>
        <end position="862"/>
    </location>
</feature>
<dbReference type="InterPro" id="IPR004869">
    <property type="entry name" value="MMPL_dom"/>
</dbReference>
<keyword evidence="4 6" id="KW-1133">Transmembrane helix</keyword>
<evidence type="ECO:0000313" key="8">
    <source>
        <dbReference type="EMBL" id="AIE95201.1"/>
    </source>
</evidence>
<dbReference type="PROSITE" id="PS50156">
    <property type="entry name" value="SSD"/>
    <property type="match status" value="2"/>
</dbReference>
<dbReference type="AlphaFoldDB" id="A0A075G093"/>
<comment type="subcellular location">
    <subcellularLocation>
        <location evidence="1">Cell membrane</location>
        <topology evidence="1">Multi-pass membrane protein</topology>
    </subcellularLocation>
</comment>
<dbReference type="GO" id="GO:0005886">
    <property type="term" value="C:plasma membrane"/>
    <property type="evidence" value="ECO:0007669"/>
    <property type="project" value="UniProtKB-SubCell"/>
</dbReference>
<feature type="transmembrane region" description="Helical" evidence="6">
    <location>
        <begin position="710"/>
        <end position="728"/>
    </location>
</feature>
<dbReference type="Pfam" id="PF03176">
    <property type="entry name" value="MMPL"/>
    <property type="match status" value="2"/>
</dbReference>
<dbReference type="PANTHER" id="PTHR33406">
    <property type="entry name" value="MEMBRANE PROTEIN MJ1562-RELATED"/>
    <property type="match status" value="1"/>
</dbReference>
<sequence>MIQRALENGVQIYTNIIMKYAIATLLVLTLITISFLKGALTFEENMTRDIEVYLPEGEESTEILIEVREDWATDLIIVYVETPNARNPDYFSDSVVDNITYVPTLKEIALLERTIDPYGQNVDLENEHQADRGEKDNIIFTLSISTLIKEFNSTNARFIEASEGKIFGGLSIEETDDDAVNETGTYAIPDDQQRVDQIFDGTSSALQNFAIDTNNDGIIDTAVILFALRAQEENNDEVQEEMIAEIQRHIDERYCPSRDDCTQMTQTGLVVVLHEVTARLYDDLLTMLPISLGIVIGLMLLFHRNWLAIPVVLVPIFCSLIWTLGIISVSGVVLTPMIVAAGPILVGIGVDYGLHVANRIVEFKNEGSKMPRATFLALMTTGKATFLCAVTDTIGFSALFISPIAPMRTVGLTMIVGVSCAFFLTVSMTPAMMKLTNYSKHKSEGWTSIALLSTKQWKAILVVVLLTTTYSIARISVMDQDMKGDESAPEDIDSIKKLGEYSDKFEAGQTGILLINGPEDRPKPAAKDLDVLDIMNWTQGEINNITIENRNTEKLINVSAFSIVDFFKSAHVSFVIEDLGGDPVFEYDGSFWDFLHDDFFDSFFCVASSEVLSGIYDCEQLRSDMIDVFYESFTDEMRAMLLTDEYDKALIYVSMPYVNIDDTTVIVDKIDEIAYIRDRQMHVQDAKMSQLTGGPPVTIAINEGIQNTQFDTIVLSLILVLITMMIIFKSPKFGFVTFLPIFLVILWYPATVDAGGTNLNIFTAMVGTIIIGIGIDNSIQITERVREEGPTPEGIQRAVENTGQSVVEATFTTMGGVFAGVLISLYRTQFVGLRNFFGLIITLVLFSLLMAVFALPSFYHALHYLNLKYAKNPFVLSILGMIDYLKSGLLLPLKFIARLFN</sequence>
<feature type="transmembrane region" description="Helical" evidence="6">
    <location>
        <begin position="20"/>
        <end position="40"/>
    </location>
</feature>
<feature type="transmembrane region" description="Helical" evidence="6">
    <location>
        <begin position="733"/>
        <end position="750"/>
    </location>
</feature>
<evidence type="ECO:0000256" key="1">
    <source>
        <dbReference type="ARBA" id="ARBA00004651"/>
    </source>
</evidence>
<feature type="transmembrane region" description="Helical" evidence="6">
    <location>
        <begin position="284"/>
        <end position="302"/>
    </location>
</feature>
<keyword evidence="3 6" id="KW-0812">Transmembrane</keyword>
<evidence type="ECO:0000256" key="4">
    <source>
        <dbReference type="ARBA" id="ARBA00022989"/>
    </source>
</evidence>
<dbReference type="EMBL" id="KF900443">
    <property type="protein sequence ID" value="AIE95201.1"/>
    <property type="molecule type" value="Genomic_DNA"/>
</dbReference>
<reference evidence="8" key="1">
    <citation type="journal article" date="2014" name="Genome Biol. Evol.">
        <title>Pangenome evidence for extensive interdomain horizontal transfer affecting lineage core and shell genes in uncultured planktonic thaumarchaeota and euryarchaeota.</title>
        <authorList>
            <person name="Deschamps P."/>
            <person name="Zivanovic Y."/>
            <person name="Moreira D."/>
            <person name="Rodriguez-Valera F."/>
            <person name="Lopez-Garcia P."/>
        </authorList>
    </citation>
    <scope>NUCLEOTIDE SEQUENCE</scope>
</reference>
<dbReference type="SUPFAM" id="SSF82866">
    <property type="entry name" value="Multidrug efflux transporter AcrB transmembrane domain"/>
    <property type="match status" value="2"/>
</dbReference>
<protein>
    <submittedName>
        <fullName evidence="8">Transport protein</fullName>
    </submittedName>
</protein>
<dbReference type="InterPro" id="IPR050545">
    <property type="entry name" value="Mycobact_MmpL"/>
</dbReference>
<dbReference type="Gene3D" id="1.20.1640.10">
    <property type="entry name" value="Multidrug efflux transporter AcrB transmembrane domain"/>
    <property type="match status" value="2"/>
</dbReference>
<keyword evidence="2" id="KW-1003">Cell membrane</keyword>
<accession>A0A075G093</accession>
<feature type="domain" description="SSD" evidence="7">
    <location>
        <begin position="769"/>
        <end position="861"/>
    </location>
</feature>
<feature type="transmembrane region" description="Helical" evidence="6">
    <location>
        <begin position="756"/>
        <end position="775"/>
    </location>
</feature>